<accession>A0ACA9RAA3</accession>
<sequence length="81" mass="9645">MTEKYENWVKKPVEDKTIELENFISQQVNTYGRKAKENAYKPEKIAECVIIAELEEQLWLQNNPSIDKRSYDALIQDLKRQ</sequence>
<name>A0ACA9RAA3_9GLOM</name>
<comment type="caution">
    <text evidence="1">The sequence shown here is derived from an EMBL/GenBank/DDBJ whole genome shotgun (WGS) entry which is preliminary data.</text>
</comment>
<dbReference type="Proteomes" id="UP000789366">
    <property type="component" value="Unassembled WGS sequence"/>
</dbReference>
<dbReference type="EMBL" id="CAJVPW010062408">
    <property type="protein sequence ID" value="CAG8783376.1"/>
    <property type="molecule type" value="Genomic_DNA"/>
</dbReference>
<proteinExistence type="predicted"/>
<protein>
    <submittedName>
        <fullName evidence="1">11113_t:CDS:1</fullName>
    </submittedName>
</protein>
<keyword evidence="2" id="KW-1185">Reference proteome</keyword>
<reference evidence="1" key="1">
    <citation type="submission" date="2021-06" db="EMBL/GenBank/DDBJ databases">
        <authorList>
            <person name="Kallberg Y."/>
            <person name="Tangrot J."/>
            <person name="Rosling A."/>
        </authorList>
    </citation>
    <scope>NUCLEOTIDE SEQUENCE</scope>
    <source>
        <strain evidence="1">28 12/20/2015</strain>
    </source>
</reference>
<evidence type="ECO:0000313" key="2">
    <source>
        <dbReference type="Proteomes" id="UP000789366"/>
    </source>
</evidence>
<evidence type="ECO:0000313" key="1">
    <source>
        <dbReference type="EMBL" id="CAG8783376.1"/>
    </source>
</evidence>
<organism evidence="1 2">
    <name type="scientific">Cetraspora pellucida</name>
    <dbReference type="NCBI Taxonomy" id="1433469"/>
    <lineage>
        <taxon>Eukaryota</taxon>
        <taxon>Fungi</taxon>
        <taxon>Fungi incertae sedis</taxon>
        <taxon>Mucoromycota</taxon>
        <taxon>Glomeromycotina</taxon>
        <taxon>Glomeromycetes</taxon>
        <taxon>Diversisporales</taxon>
        <taxon>Gigasporaceae</taxon>
        <taxon>Cetraspora</taxon>
    </lineage>
</organism>
<feature type="non-terminal residue" evidence="1">
    <location>
        <position position="81"/>
    </location>
</feature>
<gene>
    <name evidence="1" type="ORF">SPELUC_LOCUS16591</name>
</gene>